<keyword evidence="3" id="KW-1185">Reference proteome</keyword>
<keyword evidence="1" id="KW-0812">Transmembrane</keyword>
<dbReference type="RefSeq" id="WP_128674389.1">
    <property type="nucleotide sequence ID" value="NZ_RRCO01000004.1"/>
</dbReference>
<proteinExistence type="predicted"/>
<dbReference type="Pfam" id="PF11193">
    <property type="entry name" value="DUF2812"/>
    <property type="match status" value="1"/>
</dbReference>
<feature type="transmembrane region" description="Helical" evidence="1">
    <location>
        <begin position="142"/>
        <end position="162"/>
    </location>
</feature>
<dbReference type="OrthoDB" id="8757095at2"/>
<comment type="caution">
    <text evidence="2">The sequence shown here is derived from an EMBL/GenBank/DDBJ whole genome shotgun (WGS) entry which is preliminary data.</text>
</comment>
<dbReference type="EMBL" id="RRCO01000004">
    <property type="protein sequence ID" value="RRJ25074.1"/>
    <property type="molecule type" value="Genomic_DNA"/>
</dbReference>
<feature type="transmembrane region" description="Helical" evidence="1">
    <location>
        <begin position="113"/>
        <end position="136"/>
    </location>
</feature>
<keyword evidence="1" id="KW-0472">Membrane</keyword>
<evidence type="ECO:0000313" key="3">
    <source>
        <dbReference type="Proteomes" id="UP000272490"/>
    </source>
</evidence>
<evidence type="ECO:0000256" key="1">
    <source>
        <dbReference type="SAM" id="Phobius"/>
    </source>
</evidence>
<sequence length="182" mass="21375">MKSTVKKVFLDISEEENWLNEQGEKGQMLIGYSNGVYEFEDVSPAKFQYKIDIPKYMGKNKKEYLKFLEQTGISVITEYAGRVYLRKNKADGEFELYTERQDVNNQIKKRYSFFISVGVSQFIFGVFLFIQMFNYISEKSAPFWILLVFGLGFMISGIIFFITGICKQRKNLNSDVDRDIWE</sequence>
<protein>
    <submittedName>
        <fullName evidence="2">DUF2812 domain-containing protein</fullName>
    </submittedName>
</protein>
<dbReference type="Proteomes" id="UP000272490">
    <property type="component" value="Unassembled WGS sequence"/>
</dbReference>
<organism evidence="2 3">
    <name type="scientific">Lachnoanaerobaculum gingivalis</name>
    <dbReference type="NCBI Taxonomy" id="2490855"/>
    <lineage>
        <taxon>Bacteria</taxon>
        <taxon>Bacillati</taxon>
        <taxon>Bacillota</taxon>
        <taxon>Clostridia</taxon>
        <taxon>Lachnospirales</taxon>
        <taxon>Lachnospiraceae</taxon>
        <taxon>Lachnoanaerobaculum</taxon>
    </lineage>
</organism>
<name>A0A3P3QV39_9FIRM</name>
<gene>
    <name evidence="2" type="ORF">EHV10_09180</name>
</gene>
<evidence type="ECO:0000313" key="2">
    <source>
        <dbReference type="EMBL" id="RRJ25074.1"/>
    </source>
</evidence>
<keyword evidence="1" id="KW-1133">Transmembrane helix</keyword>
<accession>A0A3P3QV39</accession>
<dbReference type="InterPro" id="IPR021359">
    <property type="entry name" value="DUF2812"/>
</dbReference>
<reference evidence="2 3" key="1">
    <citation type="submission" date="2018-11" db="EMBL/GenBank/DDBJ databases">
        <title>Genome sequencing of Lachnoanaerobaculum sp. KCOM 2030 (= ChDC B114).</title>
        <authorList>
            <person name="Kook J.-K."/>
            <person name="Park S.-N."/>
            <person name="Lim Y.K."/>
        </authorList>
    </citation>
    <scope>NUCLEOTIDE SEQUENCE [LARGE SCALE GENOMIC DNA]</scope>
    <source>
        <strain evidence="2 3">KCOM 2030</strain>
    </source>
</reference>
<dbReference type="AlphaFoldDB" id="A0A3P3QV39"/>